<accession>A0AAN9HVC3</accession>
<reference evidence="2 3" key="1">
    <citation type="submission" date="2024-01" db="EMBL/GenBank/DDBJ databases">
        <title>The genomes of 5 underutilized Papilionoideae crops provide insights into root nodulation and disease resistanc.</title>
        <authorList>
            <person name="Yuan L."/>
        </authorList>
    </citation>
    <scope>NUCLEOTIDE SEQUENCE [LARGE SCALE GENOMIC DNA]</scope>
    <source>
        <strain evidence="2">ZHUSHIDOU_FW_LH</strain>
        <tissue evidence="2">Leaf</tissue>
    </source>
</reference>
<sequence>MATRRRRRIKICFSVSALFLIIFATVIVTLSFTIFRPKDPEVSLHLVDLEKFQFFTPNSTSESLGLVITVVNKNYGSFKSRNSIGYLNYRHIVVAKVPIETKVIPARSKMNVSTSAGIMTNKFMSDPMFWSDIEAGALNLTASVTLPGKVSMIKILKLKAMVNISCNIYFNLSAVKADSICISKIKM</sequence>
<dbReference type="EMBL" id="JAYWIO010000006">
    <property type="protein sequence ID" value="KAK7257528.1"/>
    <property type="molecule type" value="Genomic_DNA"/>
</dbReference>
<dbReference type="PANTHER" id="PTHR31852">
    <property type="entry name" value="LATE EMBRYOGENESIS ABUNDANT (LEA) HYDROXYPROLINE-RICH GLYCOPROTEIN FAMILY"/>
    <property type="match status" value="1"/>
</dbReference>
<feature type="transmembrane region" description="Helical" evidence="1">
    <location>
        <begin position="12"/>
        <end position="35"/>
    </location>
</feature>
<gene>
    <name evidence="2" type="ORF">RIF29_31565</name>
</gene>
<keyword evidence="3" id="KW-1185">Reference proteome</keyword>
<keyword evidence="1" id="KW-0472">Membrane</keyword>
<evidence type="ECO:0000313" key="3">
    <source>
        <dbReference type="Proteomes" id="UP001372338"/>
    </source>
</evidence>
<comment type="caution">
    <text evidence="2">The sequence shown here is derived from an EMBL/GenBank/DDBJ whole genome shotgun (WGS) entry which is preliminary data.</text>
</comment>
<name>A0AAN9HVC3_CROPI</name>
<dbReference type="InterPro" id="IPR055301">
    <property type="entry name" value="Lea14-like_2"/>
</dbReference>
<evidence type="ECO:0000313" key="2">
    <source>
        <dbReference type="EMBL" id="KAK7257528.1"/>
    </source>
</evidence>
<evidence type="ECO:0000256" key="1">
    <source>
        <dbReference type="SAM" id="Phobius"/>
    </source>
</evidence>
<dbReference type="AlphaFoldDB" id="A0AAN9HVC3"/>
<keyword evidence="1" id="KW-1133">Transmembrane helix</keyword>
<evidence type="ECO:0008006" key="4">
    <source>
        <dbReference type="Google" id="ProtNLM"/>
    </source>
</evidence>
<organism evidence="2 3">
    <name type="scientific">Crotalaria pallida</name>
    <name type="common">Smooth rattlebox</name>
    <name type="synonym">Crotalaria striata</name>
    <dbReference type="NCBI Taxonomy" id="3830"/>
    <lineage>
        <taxon>Eukaryota</taxon>
        <taxon>Viridiplantae</taxon>
        <taxon>Streptophyta</taxon>
        <taxon>Embryophyta</taxon>
        <taxon>Tracheophyta</taxon>
        <taxon>Spermatophyta</taxon>
        <taxon>Magnoliopsida</taxon>
        <taxon>eudicotyledons</taxon>
        <taxon>Gunneridae</taxon>
        <taxon>Pentapetalae</taxon>
        <taxon>rosids</taxon>
        <taxon>fabids</taxon>
        <taxon>Fabales</taxon>
        <taxon>Fabaceae</taxon>
        <taxon>Papilionoideae</taxon>
        <taxon>50 kb inversion clade</taxon>
        <taxon>genistoids sensu lato</taxon>
        <taxon>core genistoids</taxon>
        <taxon>Crotalarieae</taxon>
        <taxon>Crotalaria</taxon>
    </lineage>
</organism>
<keyword evidence="1" id="KW-0812">Transmembrane</keyword>
<protein>
    <recommendedName>
        <fullName evidence="4">Late embryogenesis abundant protein LEA-2 subgroup domain-containing protein</fullName>
    </recommendedName>
</protein>
<dbReference type="Proteomes" id="UP001372338">
    <property type="component" value="Unassembled WGS sequence"/>
</dbReference>
<proteinExistence type="predicted"/>